<proteinExistence type="predicted"/>
<dbReference type="Proteomes" id="UP000625711">
    <property type="component" value="Unassembled WGS sequence"/>
</dbReference>
<evidence type="ECO:0000313" key="2">
    <source>
        <dbReference type="Proteomes" id="UP000625711"/>
    </source>
</evidence>
<gene>
    <name evidence="1" type="ORF">GWI33_018866</name>
</gene>
<keyword evidence="2" id="KW-1185">Reference proteome</keyword>
<comment type="caution">
    <text evidence="1">The sequence shown here is derived from an EMBL/GenBank/DDBJ whole genome shotgun (WGS) entry which is preliminary data.</text>
</comment>
<accession>A0A834HX21</accession>
<organism evidence="1 2">
    <name type="scientific">Rhynchophorus ferrugineus</name>
    <name type="common">Red palm weevil</name>
    <name type="synonym">Curculio ferrugineus</name>
    <dbReference type="NCBI Taxonomy" id="354439"/>
    <lineage>
        <taxon>Eukaryota</taxon>
        <taxon>Metazoa</taxon>
        <taxon>Ecdysozoa</taxon>
        <taxon>Arthropoda</taxon>
        <taxon>Hexapoda</taxon>
        <taxon>Insecta</taxon>
        <taxon>Pterygota</taxon>
        <taxon>Neoptera</taxon>
        <taxon>Endopterygota</taxon>
        <taxon>Coleoptera</taxon>
        <taxon>Polyphaga</taxon>
        <taxon>Cucujiformia</taxon>
        <taxon>Curculionidae</taxon>
        <taxon>Dryophthorinae</taxon>
        <taxon>Rhynchophorus</taxon>
    </lineage>
</organism>
<reference evidence="1" key="1">
    <citation type="submission" date="2020-08" db="EMBL/GenBank/DDBJ databases">
        <title>Genome sequencing and assembly of the red palm weevil Rhynchophorus ferrugineus.</title>
        <authorList>
            <person name="Dias G.B."/>
            <person name="Bergman C.M."/>
            <person name="Manee M."/>
        </authorList>
    </citation>
    <scope>NUCLEOTIDE SEQUENCE</scope>
    <source>
        <strain evidence="1">AA-2017</strain>
        <tissue evidence="1">Whole larva</tissue>
    </source>
</reference>
<dbReference type="AlphaFoldDB" id="A0A834HX21"/>
<protein>
    <submittedName>
        <fullName evidence="1">Uncharacterized protein</fullName>
    </submittedName>
</protein>
<name>A0A834HX21_RHYFE</name>
<sequence>MSQSAYIKNLNRSYTVSPRFAKYDRPGAASAPTVYRKHGDLHSLNTMCKKQFSGGRALRTKNGNIPVVVLDLLMHRKSAGPSIKFPVKKKHNAV</sequence>
<dbReference type="EMBL" id="JAACXV010014362">
    <property type="protein sequence ID" value="KAF7267966.1"/>
    <property type="molecule type" value="Genomic_DNA"/>
</dbReference>
<evidence type="ECO:0000313" key="1">
    <source>
        <dbReference type="EMBL" id="KAF7267966.1"/>
    </source>
</evidence>